<evidence type="ECO:0000259" key="5">
    <source>
        <dbReference type="PROSITE" id="PS51194"/>
    </source>
</evidence>
<feature type="domain" description="Helicase C-terminal" evidence="5">
    <location>
        <begin position="239"/>
        <end position="399"/>
    </location>
</feature>
<dbReference type="EMBL" id="CP111022">
    <property type="protein sequence ID" value="WAR18289.1"/>
    <property type="molecule type" value="Genomic_DNA"/>
</dbReference>
<name>A0ABY7FBV8_MYAAR</name>
<dbReference type="PANTHER" id="PTHR13710">
    <property type="entry name" value="DNA HELICASE RECQ FAMILY MEMBER"/>
    <property type="match status" value="1"/>
</dbReference>
<comment type="similarity">
    <text evidence="1">Belongs to the helicase family. RecQ subfamily.</text>
</comment>
<evidence type="ECO:0000256" key="1">
    <source>
        <dbReference type="ARBA" id="ARBA00005446"/>
    </source>
</evidence>
<dbReference type="Pfam" id="PF00271">
    <property type="entry name" value="Helicase_C"/>
    <property type="match status" value="1"/>
</dbReference>
<protein>
    <recommendedName>
        <fullName evidence="3">DNA 3'-5' helicase</fullName>
        <ecNumber evidence="3">5.6.2.4</ecNumber>
    </recommendedName>
</protein>
<evidence type="ECO:0000256" key="2">
    <source>
        <dbReference type="ARBA" id="ARBA00034617"/>
    </source>
</evidence>
<evidence type="ECO:0000313" key="6">
    <source>
        <dbReference type="EMBL" id="WAR18289.1"/>
    </source>
</evidence>
<dbReference type="Gene3D" id="3.40.50.300">
    <property type="entry name" value="P-loop containing nucleotide triphosphate hydrolases"/>
    <property type="match status" value="2"/>
</dbReference>
<feature type="domain" description="Helicase ATP-binding" evidence="4">
    <location>
        <begin position="1"/>
        <end position="201"/>
    </location>
</feature>
<accession>A0ABY7FBV8</accession>
<dbReference type="InterPro" id="IPR027417">
    <property type="entry name" value="P-loop_NTPase"/>
</dbReference>
<sequence>MQEKLQRQEPMIVVIVTPLNSIMEDQVSSLKSKVISACFLSYDGRVVSTFDDGDDEVGNTDEEDAEGKVRLPTSMSLSDLKNGCSNLIYAHPEALQSKEIMKILHSRTYQERVCAIVVDEAHMVSEWYNLLHFIGTCFLNFIDLKLIFRVSLKGDEFRPSFKRLGELTCIFPKAGHIALTATATPTKIKDLAAVLQYSSECVISLNPDRPNIYLEVLTRPPNVRKYEKHDSLINPISKELCEKLVEFPVTIMYMESLEALGYCYQYVSHDLKEKQYTGEAIPENRIFAQYHTDYTQDMKRHIVNELTKETPKLRLVMATVALGMGLNAPSVTRIIHCRPPTTLEEYLQEMGRAGRKGQQAEAILYYNNSDISKSRKGMSQSMTSYCKNEQTCLRLQLVQHFGFNHVVYSGESIKCCSNCKRVFSRGLLE</sequence>
<evidence type="ECO:0000256" key="3">
    <source>
        <dbReference type="ARBA" id="ARBA00034808"/>
    </source>
</evidence>
<proteinExistence type="inferred from homology"/>
<dbReference type="InterPro" id="IPR032284">
    <property type="entry name" value="RecQ_Zn-bd"/>
</dbReference>
<dbReference type="InterPro" id="IPR001650">
    <property type="entry name" value="Helicase_C-like"/>
</dbReference>
<dbReference type="Proteomes" id="UP001164746">
    <property type="component" value="Chromosome 11"/>
</dbReference>
<dbReference type="PROSITE" id="PS51194">
    <property type="entry name" value="HELICASE_CTER"/>
    <property type="match status" value="1"/>
</dbReference>
<keyword evidence="7" id="KW-1185">Reference proteome</keyword>
<gene>
    <name evidence="6" type="ORF">MAR_000127</name>
</gene>
<organism evidence="6 7">
    <name type="scientific">Mya arenaria</name>
    <name type="common">Soft-shell clam</name>
    <dbReference type="NCBI Taxonomy" id="6604"/>
    <lineage>
        <taxon>Eukaryota</taxon>
        <taxon>Metazoa</taxon>
        <taxon>Spiralia</taxon>
        <taxon>Lophotrochozoa</taxon>
        <taxon>Mollusca</taxon>
        <taxon>Bivalvia</taxon>
        <taxon>Autobranchia</taxon>
        <taxon>Heteroconchia</taxon>
        <taxon>Euheterodonta</taxon>
        <taxon>Imparidentia</taxon>
        <taxon>Neoheterodontei</taxon>
        <taxon>Myida</taxon>
        <taxon>Myoidea</taxon>
        <taxon>Myidae</taxon>
        <taxon>Mya</taxon>
    </lineage>
</organism>
<comment type="catalytic activity">
    <reaction evidence="2">
        <text>Couples ATP hydrolysis with the unwinding of duplex DNA by translocating in the 3'-5' direction.</text>
        <dbReference type="EC" id="5.6.2.4"/>
    </reaction>
</comment>
<dbReference type="Pfam" id="PF16124">
    <property type="entry name" value="RecQ_Zn_bind"/>
    <property type="match status" value="1"/>
</dbReference>
<dbReference type="SUPFAM" id="SSF52540">
    <property type="entry name" value="P-loop containing nucleoside triphosphate hydrolases"/>
    <property type="match status" value="1"/>
</dbReference>
<reference evidence="6" key="1">
    <citation type="submission" date="2022-11" db="EMBL/GenBank/DDBJ databases">
        <title>Centuries of genome instability and evolution in soft-shell clam transmissible cancer (bioRxiv).</title>
        <authorList>
            <person name="Hart S.F.M."/>
            <person name="Yonemitsu M.A."/>
            <person name="Giersch R.M."/>
            <person name="Beal B.F."/>
            <person name="Arriagada G."/>
            <person name="Davis B.W."/>
            <person name="Ostrander E.A."/>
            <person name="Goff S.P."/>
            <person name="Metzger M.J."/>
        </authorList>
    </citation>
    <scope>NUCLEOTIDE SEQUENCE</scope>
    <source>
        <strain evidence="6">MELC-2E11</strain>
        <tissue evidence="6">Siphon/mantle</tissue>
    </source>
</reference>
<dbReference type="SMART" id="SM00490">
    <property type="entry name" value="HELICc"/>
    <property type="match status" value="1"/>
</dbReference>
<dbReference type="PANTHER" id="PTHR13710:SF120">
    <property type="entry name" value="BIFUNCTIONAL 3'-5' EXONUCLEASE_ATP-DEPENDENT HELICASE WRN"/>
    <property type="match status" value="1"/>
</dbReference>
<dbReference type="EC" id="5.6.2.4" evidence="3"/>
<dbReference type="InterPro" id="IPR014001">
    <property type="entry name" value="Helicase_ATP-bd"/>
</dbReference>
<evidence type="ECO:0000259" key="4">
    <source>
        <dbReference type="PROSITE" id="PS51192"/>
    </source>
</evidence>
<evidence type="ECO:0000313" key="7">
    <source>
        <dbReference type="Proteomes" id="UP001164746"/>
    </source>
</evidence>
<dbReference type="PROSITE" id="PS51192">
    <property type="entry name" value="HELICASE_ATP_BIND_1"/>
    <property type="match status" value="1"/>
</dbReference>